<protein>
    <submittedName>
        <fullName evidence="1">Uncharacterized protein</fullName>
    </submittedName>
</protein>
<proteinExistence type="predicted"/>
<accession>A0A6V7XLB3</accession>
<dbReference type="AlphaFoldDB" id="A0A6V7XLB3"/>
<name>A0A6V7XLB3_MELEN</name>
<dbReference type="EMBL" id="CAJEWN010001795">
    <property type="protein sequence ID" value="CAD2200079.1"/>
    <property type="molecule type" value="Genomic_DNA"/>
</dbReference>
<dbReference type="Proteomes" id="UP000580250">
    <property type="component" value="Unassembled WGS sequence"/>
</dbReference>
<organism evidence="1 2">
    <name type="scientific">Meloidogyne enterolobii</name>
    <name type="common">Root-knot nematode worm</name>
    <name type="synonym">Meloidogyne mayaguensis</name>
    <dbReference type="NCBI Taxonomy" id="390850"/>
    <lineage>
        <taxon>Eukaryota</taxon>
        <taxon>Metazoa</taxon>
        <taxon>Ecdysozoa</taxon>
        <taxon>Nematoda</taxon>
        <taxon>Chromadorea</taxon>
        <taxon>Rhabditida</taxon>
        <taxon>Tylenchina</taxon>
        <taxon>Tylenchomorpha</taxon>
        <taxon>Tylenchoidea</taxon>
        <taxon>Meloidogynidae</taxon>
        <taxon>Meloidogyninae</taxon>
        <taxon>Meloidogyne</taxon>
    </lineage>
</organism>
<gene>
    <name evidence="1" type="ORF">MENT_LOCUS53521</name>
</gene>
<sequence length="79" mass="9531">MMIGFYSIYKFGLYYVLVRMRHPNKSERYLSFNPLTIYSRKKNERKSPSKNRADSSTIDKIPFYPQISTNRSQFFLHLL</sequence>
<evidence type="ECO:0000313" key="2">
    <source>
        <dbReference type="Proteomes" id="UP000580250"/>
    </source>
</evidence>
<reference evidence="1 2" key="1">
    <citation type="submission" date="2020-08" db="EMBL/GenBank/DDBJ databases">
        <authorList>
            <person name="Koutsovoulos G."/>
            <person name="Danchin GJ E."/>
        </authorList>
    </citation>
    <scope>NUCLEOTIDE SEQUENCE [LARGE SCALE GENOMIC DNA]</scope>
</reference>
<comment type="caution">
    <text evidence="1">The sequence shown here is derived from an EMBL/GenBank/DDBJ whole genome shotgun (WGS) entry which is preliminary data.</text>
</comment>
<evidence type="ECO:0000313" key="1">
    <source>
        <dbReference type="EMBL" id="CAD2200079.1"/>
    </source>
</evidence>